<feature type="domain" description="G-protein coupled receptors family 1 profile" evidence="7">
    <location>
        <begin position="41"/>
        <end position="157"/>
    </location>
</feature>
<feature type="transmembrane region" description="Helical" evidence="6">
    <location>
        <begin position="371"/>
        <end position="390"/>
    </location>
</feature>
<dbReference type="PROSITE" id="PS50262">
    <property type="entry name" value="G_PROTEIN_RECEP_F1_2"/>
    <property type="match status" value="1"/>
</dbReference>
<comment type="subcellular location">
    <subcellularLocation>
        <location evidence="1">Membrane</location>
    </subcellularLocation>
</comment>
<accession>A0AAJ6VZC3</accession>
<evidence type="ECO:0000256" key="1">
    <source>
        <dbReference type="ARBA" id="ARBA00004370"/>
    </source>
</evidence>
<organism evidence="8 9">
    <name type="scientific">Galendromus occidentalis</name>
    <name type="common">western predatory mite</name>
    <dbReference type="NCBI Taxonomy" id="34638"/>
    <lineage>
        <taxon>Eukaryota</taxon>
        <taxon>Metazoa</taxon>
        <taxon>Ecdysozoa</taxon>
        <taxon>Arthropoda</taxon>
        <taxon>Chelicerata</taxon>
        <taxon>Arachnida</taxon>
        <taxon>Acari</taxon>
        <taxon>Parasitiformes</taxon>
        <taxon>Mesostigmata</taxon>
        <taxon>Gamasina</taxon>
        <taxon>Phytoseioidea</taxon>
        <taxon>Phytoseiidae</taxon>
        <taxon>Typhlodrominae</taxon>
        <taxon>Galendromus</taxon>
    </lineage>
</organism>
<feature type="transmembrane region" description="Helical" evidence="6">
    <location>
        <begin position="29"/>
        <end position="49"/>
    </location>
</feature>
<feature type="transmembrane region" description="Helical" evidence="6">
    <location>
        <begin position="420"/>
        <end position="440"/>
    </location>
</feature>
<dbReference type="KEGG" id="goe:100899084"/>
<dbReference type="SUPFAM" id="SSF81321">
    <property type="entry name" value="Family A G protein-coupled receptor-like"/>
    <property type="match status" value="1"/>
</dbReference>
<feature type="compositionally biased region" description="Polar residues" evidence="5">
    <location>
        <begin position="523"/>
        <end position="536"/>
    </location>
</feature>
<dbReference type="Proteomes" id="UP000694867">
    <property type="component" value="Unplaced"/>
</dbReference>
<keyword evidence="4 6" id="KW-0472">Membrane</keyword>
<reference evidence="9" key="1">
    <citation type="submission" date="2025-08" db="UniProtKB">
        <authorList>
            <consortium name="RefSeq"/>
        </authorList>
    </citation>
    <scope>IDENTIFICATION</scope>
</reference>
<feature type="region of interest" description="Disordered" evidence="5">
    <location>
        <begin position="523"/>
        <end position="565"/>
    </location>
</feature>
<evidence type="ECO:0000256" key="3">
    <source>
        <dbReference type="ARBA" id="ARBA00022989"/>
    </source>
</evidence>
<gene>
    <name evidence="9" type="primary">LOC100899084</name>
</gene>
<keyword evidence="3 6" id="KW-1133">Transmembrane helix</keyword>
<protein>
    <submittedName>
        <fullName evidence="9">Uncharacterized protein LOC100899084</fullName>
    </submittedName>
</protein>
<dbReference type="InterPro" id="IPR052954">
    <property type="entry name" value="GPCR-Ligand_Int"/>
</dbReference>
<feature type="transmembrane region" description="Helical" evidence="6">
    <location>
        <begin position="103"/>
        <end position="125"/>
    </location>
</feature>
<evidence type="ECO:0000313" key="8">
    <source>
        <dbReference type="Proteomes" id="UP000694867"/>
    </source>
</evidence>
<proteinExistence type="predicted"/>
<dbReference type="AlphaFoldDB" id="A0AAJ6VZC3"/>
<dbReference type="GO" id="GO:0016020">
    <property type="term" value="C:membrane"/>
    <property type="evidence" value="ECO:0007669"/>
    <property type="project" value="UniProtKB-SubCell"/>
</dbReference>
<feature type="transmembrane region" description="Helical" evidence="6">
    <location>
        <begin position="70"/>
        <end position="91"/>
    </location>
</feature>
<keyword evidence="8" id="KW-1185">Reference proteome</keyword>
<dbReference type="RefSeq" id="XP_003745945.1">
    <property type="nucleotide sequence ID" value="XM_003745897.2"/>
</dbReference>
<evidence type="ECO:0000259" key="7">
    <source>
        <dbReference type="PROSITE" id="PS50262"/>
    </source>
</evidence>
<feature type="compositionally biased region" description="Basic and acidic residues" evidence="5">
    <location>
        <begin position="542"/>
        <end position="565"/>
    </location>
</feature>
<dbReference type="PANTHER" id="PTHR46641">
    <property type="entry name" value="FMRFAMIDE RECEPTOR-RELATED"/>
    <property type="match status" value="1"/>
</dbReference>
<keyword evidence="2 6" id="KW-0812">Transmembrane</keyword>
<name>A0AAJ6VZC3_9ACAR</name>
<dbReference type="Gene3D" id="1.20.1070.10">
    <property type="entry name" value="Rhodopsin 7-helix transmembrane proteins"/>
    <property type="match status" value="2"/>
</dbReference>
<evidence type="ECO:0000256" key="4">
    <source>
        <dbReference type="ARBA" id="ARBA00023136"/>
    </source>
</evidence>
<sequence length="565" mass="64791">MSSPMDHRCLQVDTQASDVEQWTTIANTYVQPTLSVFGIIGNLFMLLTIHYGHLNDSPYVYLKCIALGDLILLVVIMGLSVARCAICQFSLETAYYLKLYDRYVYLVVSNLMIGWLVLLTLFMTMERFVYVRWPMKTQSLCTRERAKKVCIVLFFVACSSQLMRVWQVRVAIANKDFPKKGTRIGIVTDFQCMPMTDEVVSSNRFSCFNEEFPLSSQSNLPDERCASDAGEAGFDFRRVPRLNQSSYSLDCLHRHCRLPQVPRNLTFKTDGKLASNWAMLGATHMKATIMVLTNESAKLAPDDLIGRAVHVNDTCYFVVAPTSLNLTPEAISGLFLEPFMERVRCVEATTITSSGWQNRVRSIYLEIWDRIYILCTVVLTIFNILIVFVVHRANRRAHDRVLSHNQQNTANKRRAEENRLTMSLLALSCVKIFSEIMYITSDPEFAFLFYQDVDPPGFRLKVHVILSNVAVIFEYSSYFYLLAFINRKFKREFLQQVVYGKLLRQKFFGNVLNNFSSRSASMNSAKLRNSTSQQDSVRMKPKTVDGKENKAHSKESEEEFGDRVL</sequence>
<dbReference type="InterPro" id="IPR017452">
    <property type="entry name" value="GPCR_Rhodpsn_7TM"/>
</dbReference>
<evidence type="ECO:0000256" key="2">
    <source>
        <dbReference type="ARBA" id="ARBA00022692"/>
    </source>
</evidence>
<feature type="transmembrane region" description="Helical" evidence="6">
    <location>
        <begin position="460"/>
        <end position="485"/>
    </location>
</feature>
<dbReference type="GeneID" id="100899084"/>
<evidence type="ECO:0000256" key="6">
    <source>
        <dbReference type="SAM" id="Phobius"/>
    </source>
</evidence>
<evidence type="ECO:0000313" key="9">
    <source>
        <dbReference type="RefSeq" id="XP_003745945.1"/>
    </source>
</evidence>
<evidence type="ECO:0000256" key="5">
    <source>
        <dbReference type="SAM" id="MobiDB-lite"/>
    </source>
</evidence>